<comment type="caution">
    <text evidence="1">The sequence shown here is derived from an EMBL/GenBank/DDBJ whole genome shotgun (WGS) entry which is preliminary data.</text>
</comment>
<dbReference type="Gene3D" id="2.40.30.100">
    <property type="entry name" value="AF2212/PG0164-like"/>
    <property type="match status" value="1"/>
</dbReference>
<reference evidence="2" key="1">
    <citation type="journal article" date="2019" name="Int. J. Syst. Evol. Microbiol.">
        <title>The Global Catalogue of Microorganisms (GCM) 10K type strain sequencing project: providing services to taxonomists for standard genome sequencing and annotation.</title>
        <authorList>
            <consortium name="The Broad Institute Genomics Platform"/>
            <consortium name="The Broad Institute Genome Sequencing Center for Infectious Disease"/>
            <person name="Wu L."/>
            <person name="Ma J."/>
        </authorList>
    </citation>
    <scope>NUCLEOTIDE SEQUENCE [LARGE SCALE GENOMIC DNA]</scope>
    <source>
        <strain evidence="2">CCUG 58938</strain>
    </source>
</reference>
<dbReference type="Pfam" id="PF13376">
    <property type="entry name" value="OmdA"/>
    <property type="match status" value="1"/>
</dbReference>
<name>A0ABW3K705_9BACT</name>
<gene>
    <name evidence="1" type="ORF">ACFQ21_21465</name>
</gene>
<keyword evidence="2" id="KW-1185">Reference proteome</keyword>
<organism evidence="1 2">
    <name type="scientific">Ohtaekwangia kribbensis</name>
    <dbReference type="NCBI Taxonomy" id="688913"/>
    <lineage>
        <taxon>Bacteria</taxon>
        <taxon>Pseudomonadati</taxon>
        <taxon>Bacteroidota</taxon>
        <taxon>Cytophagia</taxon>
        <taxon>Cytophagales</taxon>
        <taxon>Fulvivirgaceae</taxon>
        <taxon>Ohtaekwangia</taxon>
    </lineage>
</organism>
<accession>A0ABW3K705</accession>
<proteinExistence type="predicted"/>
<dbReference type="Proteomes" id="UP001597112">
    <property type="component" value="Unassembled WGS sequence"/>
</dbReference>
<dbReference type="InterPro" id="IPR015018">
    <property type="entry name" value="DUF1905"/>
</dbReference>
<dbReference type="SUPFAM" id="SSF141694">
    <property type="entry name" value="AF2212/PG0164-like"/>
    <property type="match status" value="1"/>
</dbReference>
<evidence type="ECO:0000313" key="2">
    <source>
        <dbReference type="Proteomes" id="UP001597112"/>
    </source>
</evidence>
<dbReference type="EMBL" id="JBHTKA010000008">
    <property type="protein sequence ID" value="MFD1001909.1"/>
    <property type="molecule type" value="Genomic_DNA"/>
</dbReference>
<dbReference type="Pfam" id="PF08922">
    <property type="entry name" value="DUF1905"/>
    <property type="match status" value="1"/>
</dbReference>
<dbReference type="InterPro" id="IPR037079">
    <property type="entry name" value="AF2212/PG0164-like_sf"/>
</dbReference>
<protein>
    <submittedName>
        <fullName evidence="1">YdeI/OmpD-associated family protein</fullName>
    </submittedName>
</protein>
<dbReference type="RefSeq" id="WP_377582482.1">
    <property type="nucleotide sequence ID" value="NZ_JBHTKA010000008.1"/>
</dbReference>
<sequence length="133" mass="15167">MSKKVYGTKGQVKVKAWFDGVSYRGVLANMGTGFHVILVRKDIRAAIGKNVGDTIRVEIERDTEERVVEMPEPLIKVLARNKKAAIFFETLSYTNRKEYAHWVSEAKKEETRTKRLEATIEKLLAGKKNPSEK</sequence>
<evidence type="ECO:0000313" key="1">
    <source>
        <dbReference type="EMBL" id="MFD1001909.1"/>
    </source>
</evidence>